<dbReference type="Gene3D" id="3.60.15.10">
    <property type="entry name" value="Ribonuclease Z/Hydroxyacylglutathione hydrolase-like"/>
    <property type="match status" value="1"/>
</dbReference>
<dbReference type="SUPFAM" id="SSF56281">
    <property type="entry name" value="Metallo-hydrolase/oxidoreductase"/>
    <property type="match status" value="1"/>
</dbReference>
<feature type="region of interest" description="Disordered" evidence="1">
    <location>
        <begin position="448"/>
        <end position="517"/>
    </location>
</feature>
<gene>
    <name evidence="3" type="ORF">ACFPJ5_14585</name>
</gene>
<comment type="caution">
    <text evidence="3">The sequence shown here is derived from an EMBL/GenBank/DDBJ whole genome shotgun (WGS) entry which is preliminary data.</text>
</comment>
<keyword evidence="4" id="KW-1185">Reference proteome</keyword>
<feature type="region of interest" description="Disordered" evidence="1">
    <location>
        <begin position="413"/>
        <end position="434"/>
    </location>
</feature>
<dbReference type="InterPro" id="IPR001279">
    <property type="entry name" value="Metallo-B-lactamas"/>
</dbReference>
<evidence type="ECO:0000313" key="3">
    <source>
        <dbReference type="EMBL" id="MFC5368160.1"/>
    </source>
</evidence>
<evidence type="ECO:0000256" key="1">
    <source>
        <dbReference type="SAM" id="MobiDB-lite"/>
    </source>
</evidence>
<feature type="domain" description="Metallo-beta-lactamase" evidence="2">
    <location>
        <begin position="19"/>
        <end position="210"/>
    </location>
</feature>
<dbReference type="InterPro" id="IPR036866">
    <property type="entry name" value="RibonucZ/Hydroxyglut_hydro"/>
</dbReference>
<dbReference type="PANTHER" id="PTHR11203">
    <property type="entry name" value="CLEAVAGE AND POLYADENYLATION SPECIFICITY FACTOR FAMILY MEMBER"/>
    <property type="match status" value="1"/>
</dbReference>
<name>A0ABD5RDQ3_9EURY</name>
<dbReference type="Proteomes" id="UP001596201">
    <property type="component" value="Unassembled WGS sequence"/>
</dbReference>
<dbReference type="InterPro" id="IPR050698">
    <property type="entry name" value="MBL"/>
</dbReference>
<proteinExistence type="predicted"/>
<dbReference type="AlphaFoldDB" id="A0ABD5RDQ3"/>
<dbReference type="RefSeq" id="WP_227230395.1">
    <property type="nucleotide sequence ID" value="NZ_JAJCVJ010000002.1"/>
</dbReference>
<dbReference type="PANTHER" id="PTHR11203:SF37">
    <property type="entry name" value="INTEGRATOR COMPLEX SUBUNIT 11"/>
    <property type="match status" value="1"/>
</dbReference>
<reference evidence="3 4" key="1">
    <citation type="journal article" date="2019" name="Int. J. Syst. Evol. Microbiol.">
        <title>The Global Catalogue of Microorganisms (GCM) 10K type strain sequencing project: providing services to taxonomists for standard genome sequencing and annotation.</title>
        <authorList>
            <consortium name="The Broad Institute Genomics Platform"/>
            <consortium name="The Broad Institute Genome Sequencing Center for Infectious Disease"/>
            <person name="Wu L."/>
            <person name="Ma J."/>
        </authorList>
    </citation>
    <scope>NUCLEOTIDE SEQUENCE [LARGE SCALE GENOMIC DNA]</scope>
    <source>
        <strain evidence="3 4">CGMCC 1.12237</strain>
    </source>
</reference>
<sequence>MELSFQHANPGAGNESTILRIDGLLPDQPVCLLVDAGAGVDVADALGPDEYLTGILLTHAHLDHYRSLGENLVDGAPIYAATPTATVLDRVLDLGVGEYDLSNVDAVRNALEPVADWTTIVEGLELSPLPAGHTLGAAGFLLRIEDDDETVTVLVTGDFTRRHTAGYEPMPGTLPVDVDVLVVNAVTREQYAETLDDALDTLLSRARAGSRVVAATSGLRGVQIAYQLGHLADDLDVDLPIRVVGQAARLAETLDYDVPNVEWVPTFADADDVLEPGGVTVSGPEVPVGGSTAVLYREIADDPDATFVQLTGGGTDDVTGTACTTARYVLSNHPTRETVDELVTTLAPIHVVVNHQTGRGADRYKDEYRSYVWAPSDERAYTLRDDTGWTAPPWVTEQTKRLVWEHRREHGPRVVESGDDLPTPGRVDTPDLAAEGVDVARFRREYSDTAGSDADAGADRAAVREATSADSTRSEVGSVPTSTGDSAAPASDSTSAADGSGGQSGDDSPPASSADGPSTRVVLARLARLEAALDGEVHDATVVDAGDDVTLLRLADVPAGLEHGDEVGVRIVPEFDR</sequence>
<accession>A0ABD5RDQ3</accession>
<dbReference type="EMBL" id="JBHSKX010000002">
    <property type="protein sequence ID" value="MFC5368160.1"/>
    <property type="molecule type" value="Genomic_DNA"/>
</dbReference>
<protein>
    <submittedName>
        <fullName evidence="3">MBL fold metallo-hydrolase</fullName>
    </submittedName>
</protein>
<evidence type="ECO:0000313" key="4">
    <source>
        <dbReference type="Proteomes" id="UP001596201"/>
    </source>
</evidence>
<feature type="compositionally biased region" description="Low complexity" evidence="1">
    <location>
        <begin position="480"/>
        <end position="498"/>
    </location>
</feature>
<organism evidence="3 4">
    <name type="scientific">Salinirubrum litoreum</name>
    <dbReference type="NCBI Taxonomy" id="1126234"/>
    <lineage>
        <taxon>Archaea</taxon>
        <taxon>Methanobacteriati</taxon>
        <taxon>Methanobacteriota</taxon>
        <taxon>Stenosarchaea group</taxon>
        <taxon>Halobacteria</taxon>
        <taxon>Halobacteriales</taxon>
        <taxon>Haloferacaceae</taxon>
        <taxon>Salinirubrum</taxon>
    </lineage>
</organism>
<dbReference type="SMART" id="SM00849">
    <property type="entry name" value="Lactamase_B"/>
    <property type="match status" value="1"/>
</dbReference>
<evidence type="ECO:0000259" key="2">
    <source>
        <dbReference type="SMART" id="SM00849"/>
    </source>
</evidence>
<feature type="compositionally biased region" description="Low complexity" evidence="1">
    <location>
        <begin position="505"/>
        <end position="517"/>
    </location>
</feature>